<evidence type="ECO:0000313" key="10">
    <source>
        <dbReference type="Proteomes" id="UP001501138"/>
    </source>
</evidence>
<dbReference type="InterPro" id="IPR048913">
    <property type="entry name" value="BetaGal_gal-bd"/>
</dbReference>
<name>A0ABP4VES4_9MICO</name>
<dbReference type="InterPro" id="IPR008979">
    <property type="entry name" value="Galactose-bd-like_sf"/>
</dbReference>
<keyword evidence="10" id="KW-1185">Reference proteome</keyword>
<dbReference type="RefSeq" id="WP_344248188.1">
    <property type="nucleotide sequence ID" value="NZ_BAAAPM010000003.1"/>
</dbReference>
<dbReference type="InterPro" id="IPR001944">
    <property type="entry name" value="Glycoside_Hdrlase_35"/>
</dbReference>
<evidence type="ECO:0000259" key="7">
    <source>
        <dbReference type="Pfam" id="PF21317"/>
    </source>
</evidence>
<dbReference type="PROSITE" id="PS01182">
    <property type="entry name" value="GLYCOSYL_HYDROL_F35"/>
    <property type="match status" value="1"/>
</dbReference>
<dbReference type="InterPro" id="IPR019801">
    <property type="entry name" value="Glyco_hydro_35_CS"/>
</dbReference>
<evidence type="ECO:0000259" key="6">
    <source>
        <dbReference type="Pfam" id="PF01301"/>
    </source>
</evidence>
<feature type="domain" description="Beta-galactosidase 1-like first all-beta" evidence="7">
    <location>
        <begin position="396"/>
        <end position="500"/>
    </location>
</feature>
<dbReference type="InterPro" id="IPR026283">
    <property type="entry name" value="B-gal_1-like"/>
</dbReference>
<dbReference type="PIRSF" id="PIRSF006336">
    <property type="entry name" value="B-gal"/>
    <property type="match status" value="1"/>
</dbReference>
<dbReference type="Gene3D" id="3.20.20.80">
    <property type="entry name" value="Glycosidases"/>
    <property type="match status" value="1"/>
</dbReference>
<dbReference type="Gene3D" id="2.60.120.260">
    <property type="entry name" value="Galactose-binding domain-like"/>
    <property type="match status" value="2"/>
</dbReference>
<keyword evidence="3 4" id="KW-0326">Glycosidase</keyword>
<evidence type="ECO:0000313" key="9">
    <source>
        <dbReference type="EMBL" id="GAA1724482.1"/>
    </source>
</evidence>
<dbReference type="SUPFAM" id="SSF49785">
    <property type="entry name" value="Galactose-binding domain-like"/>
    <property type="match status" value="1"/>
</dbReference>
<evidence type="ECO:0000256" key="1">
    <source>
        <dbReference type="ARBA" id="ARBA00009809"/>
    </source>
</evidence>
<organism evidence="9 10">
    <name type="scientific">Isoptericola hypogeus</name>
    <dbReference type="NCBI Taxonomy" id="300179"/>
    <lineage>
        <taxon>Bacteria</taxon>
        <taxon>Bacillati</taxon>
        <taxon>Actinomycetota</taxon>
        <taxon>Actinomycetes</taxon>
        <taxon>Micrococcales</taxon>
        <taxon>Promicromonosporaceae</taxon>
        <taxon>Isoptericola</taxon>
    </lineage>
</organism>
<evidence type="ECO:0000256" key="2">
    <source>
        <dbReference type="ARBA" id="ARBA00022801"/>
    </source>
</evidence>
<comment type="caution">
    <text evidence="9">The sequence shown here is derived from an EMBL/GenBank/DDBJ whole genome shotgun (WGS) entry which is preliminary data.</text>
</comment>
<feature type="domain" description="Beta-galactosidase galactose-binding" evidence="8">
    <location>
        <begin position="541"/>
        <end position="596"/>
    </location>
</feature>
<evidence type="ECO:0000256" key="3">
    <source>
        <dbReference type="ARBA" id="ARBA00023295"/>
    </source>
</evidence>
<gene>
    <name evidence="9" type="ORF">GCM10009809_20310</name>
</gene>
<protein>
    <recommendedName>
        <fullName evidence="4">Beta-galactosidase</fullName>
        <ecNumber evidence="4">3.2.1.23</ecNumber>
    </recommendedName>
</protein>
<dbReference type="PRINTS" id="PR00742">
    <property type="entry name" value="GLHYDRLASE35"/>
</dbReference>
<comment type="similarity">
    <text evidence="1 5">Belongs to the glycosyl hydrolase 35 family.</text>
</comment>
<dbReference type="Pfam" id="PF21317">
    <property type="entry name" value="BetaGal_ABD_1"/>
    <property type="match status" value="1"/>
</dbReference>
<dbReference type="PANTHER" id="PTHR23421">
    <property type="entry name" value="BETA-GALACTOSIDASE RELATED"/>
    <property type="match status" value="1"/>
</dbReference>
<reference evidence="10" key="1">
    <citation type="journal article" date="2019" name="Int. J. Syst. Evol. Microbiol.">
        <title>The Global Catalogue of Microorganisms (GCM) 10K type strain sequencing project: providing services to taxonomists for standard genome sequencing and annotation.</title>
        <authorList>
            <consortium name="The Broad Institute Genomics Platform"/>
            <consortium name="The Broad Institute Genome Sequencing Center for Infectious Disease"/>
            <person name="Wu L."/>
            <person name="Ma J."/>
        </authorList>
    </citation>
    <scope>NUCLEOTIDE SEQUENCE [LARGE SCALE GENOMIC DNA]</scope>
    <source>
        <strain evidence="10">JCM 15589</strain>
    </source>
</reference>
<comment type="catalytic activity">
    <reaction evidence="4">
        <text>Hydrolysis of terminal non-reducing beta-D-galactose residues in beta-D-galactosides.</text>
        <dbReference type="EC" id="3.2.1.23"/>
    </reaction>
</comment>
<proteinExistence type="inferred from homology"/>
<sequence>MPTFEIGERDFLLDGRPFQVISGALHYFRVHPDQWADRIRSARLLGLNTIETYVAWNFHAPEPDEFDLTGRRDLGRFLDLVAAEGLHAIVRPGPYICAEWDGGGLPAWLFPSALRQAQDGAGSGRRADDSAGGAAGVRRHDPAFLDAIGTYYARLLPLVAKRQVTTGGPVLMVQVENEYGAYPGVPDDERAAYLRELVRLTREQGIDVPLFTSDQADDEHLSRGGLPELHKTANFGSRSTERLAVLRRHQPTGPLMCMEFWDGWFDSWGQVHHVTTPDQAAGDLDDLLAAGASVNLYMVHGGTNLGLTNGANDKGTYLPITTSYDYDAPLSEHGAPTAKFHALRAVIAKHAPVPDEPPAEPGPAPEVDVVLDHRAALADVVPLLSGPVTASDAAPTLDDLRQWSGFALYSARVEADDEVLVVGEVRDRAIVALDGDPVGVLDRSAHLYSLPLPRRAGTLTLLVEDRGRVNYGPRIGEPKGLVGAVRTARRELTGWRAAPLRVEDAPALLAGALRPADGSPEAAAVAEAHGGDAVAAPVAGPSFHRGTFDTVAGADHFLRLDGWTRGLAWVNGELLGRYSSQGPTATLYVPGPLVRDTNELMLLELHGAAVPRARFVAAPDLGPTEE</sequence>
<evidence type="ECO:0000256" key="5">
    <source>
        <dbReference type="RuleBase" id="RU003679"/>
    </source>
</evidence>
<feature type="domain" description="Glycoside hydrolase 35 catalytic" evidence="6">
    <location>
        <begin position="11"/>
        <end position="112"/>
    </location>
</feature>
<dbReference type="EC" id="3.2.1.23" evidence="4"/>
<dbReference type="InterPro" id="IPR048912">
    <property type="entry name" value="BetaGal1-like_ABD1"/>
</dbReference>
<accession>A0ABP4VES4</accession>
<dbReference type="Pfam" id="PF21467">
    <property type="entry name" value="BetaGal_gal-bd"/>
    <property type="match status" value="1"/>
</dbReference>
<dbReference type="EMBL" id="BAAAPM010000003">
    <property type="protein sequence ID" value="GAA1724482.1"/>
    <property type="molecule type" value="Genomic_DNA"/>
</dbReference>
<dbReference type="SUPFAM" id="SSF51445">
    <property type="entry name" value="(Trans)glycosidases"/>
    <property type="match status" value="1"/>
</dbReference>
<dbReference type="Proteomes" id="UP001501138">
    <property type="component" value="Unassembled WGS sequence"/>
</dbReference>
<evidence type="ECO:0000256" key="4">
    <source>
        <dbReference type="RuleBase" id="RU000675"/>
    </source>
</evidence>
<evidence type="ECO:0000259" key="8">
    <source>
        <dbReference type="Pfam" id="PF21467"/>
    </source>
</evidence>
<dbReference type="Pfam" id="PF01301">
    <property type="entry name" value="Glyco_hydro_35"/>
    <property type="match status" value="2"/>
</dbReference>
<keyword evidence="2 4" id="KW-0378">Hydrolase</keyword>
<dbReference type="InterPro" id="IPR031330">
    <property type="entry name" value="Gly_Hdrlase_35_cat"/>
</dbReference>
<feature type="domain" description="Glycoside hydrolase 35 catalytic" evidence="6">
    <location>
        <begin position="137"/>
        <end position="349"/>
    </location>
</feature>
<dbReference type="InterPro" id="IPR017853">
    <property type="entry name" value="GH"/>
</dbReference>